<gene>
    <name evidence="6" type="ORF">ACFPOU_09300</name>
</gene>
<dbReference type="InterPro" id="IPR036249">
    <property type="entry name" value="Thioredoxin-like_sf"/>
</dbReference>
<name>A0ABW0PF84_9BURK</name>
<dbReference type="SUPFAM" id="SSF52833">
    <property type="entry name" value="Thioredoxin-like"/>
    <property type="match status" value="1"/>
</dbReference>
<reference evidence="7" key="1">
    <citation type="journal article" date="2019" name="Int. J. Syst. Evol. Microbiol.">
        <title>The Global Catalogue of Microorganisms (GCM) 10K type strain sequencing project: providing services to taxonomists for standard genome sequencing and annotation.</title>
        <authorList>
            <consortium name="The Broad Institute Genomics Platform"/>
            <consortium name="The Broad Institute Genome Sequencing Center for Infectious Disease"/>
            <person name="Wu L."/>
            <person name="Ma J."/>
        </authorList>
    </citation>
    <scope>NUCLEOTIDE SEQUENCE [LARGE SCALE GENOMIC DNA]</scope>
    <source>
        <strain evidence="7">CCUG 38813</strain>
    </source>
</reference>
<evidence type="ECO:0000256" key="4">
    <source>
        <dbReference type="ARBA" id="ARBA00023284"/>
    </source>
</evidence>
<dbReference type="PROSITE" id="PS00195">
    <property type="entry name" value="GLUTAREDOXIN_1"/>
    <property type="match status" value="1"/>
</dbReference>
<accession>A0ABW0PF84</accession>
<dbReference type="InterPro" id="IPR013740">
    <property type="entry name" value="Redoxin"/>
</dbReference>
<dbReference type="InterPro" id="IPR011767">
    <property type="entry name" value="GLR_AS"/>
</dbReference>
<feature type="domain" description="Thioredoxin" evidence="5">
    <location>
        <begin position="7"/>
        <end position="173"/>
    </location>
</feature>
<dbReference type="Gene3D" id="3.40.30.10">
    <property type="entry name" value="Glutaredoxin"/>
    <property type="match status" value="2"/>
</dbReference>
<protein>
    <submittedName>
        <fullName evidence="6">Glutathione peroxidase</fullName>
    </submittedName>
</protein>
<dbReference type="InterPro" id="IPR014025">
    <property type="entry name" value="Glutaredoxin_subgr"/>
</dbReference>
<keyword evidence="7" id="KW-1185">Reference proteome</keyword>
<dbReference type="InterPro" id="IPR037944">
    <property type="entry name" value="PRX5-like"/>
</dbReference>
<dbReference type="InterPro" id="IPR011906">
    <property type="entry name" value="Glutaredoxin_dom"/>
</dbReference>
<dbReference type="Pfam" id="PF00462">
    <property type="entry name" value="Glutaredoxin"/>
    <property type="match status" value="1"/>
</dbReference>
<dbReference type="InterPro" id="IPR002109">
    <property type="entry name" value="Glutaredoxin"/>
</dbReference>
<organism evidence="6 7">
    <name type="scientific">Massilia jejuensis</name>
    <dbReference type="NCBI Taxonomy" id="648894"/>
    <lineage>
        <taxon>Bacteria</taxon>
        <taxon>Pseudomonadati</taxon>
        <taxon>Pseudomonadota</taxon>
        <taxon>Betaproteobacteria</taxon>
        <taxon>Burkholderiales</taxon>
        <taxon>Oxalobacteraceae</taxon>
        <taxon>Telluria group</taxon>
        <taxon>Massilia</taxon>
    </lineage>
</organism>
<keyword evidence="3" id="KW-1015">Disulfide bond</keyword>
<dbReference type="CDD" id="cd03013">
    <property type="entry name" value="PRX5_like"/>
    <property type="match status" value="1"/>
</dbReference>
<dbReference type="PROSITE" id="PS51352">
    <property type="entry name" value="THIOREDOXIN_2"/>
    <property type="match status" value="1"/>
</dbReference>
<dbReference type="PRINTS" id="PR00160">
    <property type="entry name" value="GLUTAREDOXIN"/>
</dbReference>
<evidence type="ECO:0000313" key="7">
    <source>
        <dbReference type="Proteomes" id="UP001596031"/>
    </source>
</evidence>
<dbReference type="PROSITE" id="PS51354">
    <property type="entry name" value="GLUTAREDOXIN_2"/>
    <property type="match status" value="1"/>
</dbReference>
<evidence type="ECO:0000256" key="3">
    <source>
        <dbReference type="ARBA" id="ARBA00023157"/>
    </source>
</evidence>
<dbReference type="InterPro" id="IPR013766">
    <property type="entry name" value="Thioredoxin_domain"/>
</dbReference>
<dbReference type="Proteomes" id="UP001596031">
    <property type="component" value="Unassembled WGS sequence"/>
</dbReference>
<keyword evidence="1 6" id="KW-0575">Peroxidase</keyword>
<dbReference type="Pfam" id="PF08534">
    <property type="entry name" value="Redoxin"/>
    <property type="match status" value="1"/>
</dbReference>
<dbReference type="GO" id="GO:0004601">
    <property type="term" value="F:peroxidase activity"/>
    <property type="evidence" value="ECO:0007669"/>
    <property type="project" value="UniProtKB-KW"/>
</dbReference>
<evidence type="ECO:0000313" key="6">
    <source>
        <dbReference type="EMBL" id="MFC5511319.1"/>
    </source>
</evidence>
<dbReference type="NCBIfam" id="TIGR02190">
    <property type="entry name" value="GlrX-dom"/>
    <property type="match status" value="1"/>
</dbReference>
<keyword evidence="4" id="KW-0676">Redox-active center</keyword>
<evidence type="ECO:0000259" key="5">
    <source>
        <dbReference type="PROSITE" id="PS51352"/>
    </source>
</evidence>
<dbReference type="PANTHER" id="PTHR10430:SF16">
    <property type="entry name" value="PEROXIREDOXIN-5, MITOCHONDRIAL"/>
    <property type="match status" value="1"/>
</dbReference>
<dbReference type="EMBL" id="JBHSMS010000029">
    <property type="protein sequence ID" value="MFC5511319.1"/>
    <property type="molecule type" value="Genomic_DNA"/>
</dbReference>
<dbReference type="PANTHER" id="PTHR10430">
    <property type="entry name" value="PEROXIREDOXIN"/>
    <property type="match status" value="1"/>
</dbReference>
<dbReference type="RefSeq" id="WP_379719770.1">
    <property type="nucleotide sequence ID" value="NZ_JBHSMS010000029.1"/>
</dbReference>
<evidence type="ECO:0000256" key="2">
    <source>
        <dbReference type="ARBA" id="ARBA00023002"/>
    </source>
</evidence>
<keyword evidence="2" id="KW-0560">Oxidoreductase</keyword>
<evidence type="ECO:0000256" key="1">
    <source>
        <dbReference type="ARBA" id="ARBA00022559"/>
    </source>
</evidence>
<sequence>MLPTAESLAGQPVPQVTFKARVDDQWRDLTTEELFKGKTVVVFSLPGAYTPTCSSTHLPRFNELSSVLRDNGVDDILCLSVNDTFVMNEWKQGQEADGITFVPDGNGDFARGMGMLVDKRSLGFGMRSWRYSMLVRDGVIEKAFIEDADGKEDDPFKVSDADTMLRHINPEARAPEPIVVFSRPGCPFCARAKAALSERGLRYTDISQDQKINSGVLRAITGRMTWPQVFIGGRLIGGADELDAHLSGA</sequence>
<comment type="caution">
    <text evidence="6">The sequence shown here is derived from an EMBL/GenBank/DDBJ whole genome shotgun (WGS) entry which is preliminary data.</text>
</comment>
<proteinExistence type="predicted"/>